<feature type="compositionally biased region" description="Basic and acidic residues" evidence="1">
    <location>
        <begin position="1"/>
        <end position="12"/>
    </location>
</feature>
<evidence type="ECO:0000313" key="4">
    <source>
        <dbReference type="WBParaSite" id="TASK_0000278701-mRNA-1"/>
    </source>
</evidence>
<organism evidence="4">
    <name type="scientific">Taenia asiatica</name>
    <name type="common">Asian tapeworm</name>
    <dbReference type="NCBI Taxonomy" id="60517"/>
    <lineage>
        <taxon>Eukaryota</taxon>
        <taxon>Metazoa</taxon>
        <taxon>Spiralia</taxon>
        <taxon>Lophotrochozoa</taxon>
        <taxon>Platyhelminthes</taxon>
        <taxon>Cestoda</taxon>
        <taxon>Eucestoda</taxon>
        <taxon>Cyclophyllidea</taxon>
        <taxon>Taeniidae</taxon>
        <taxon>Taenia</taxon>
    </lineage>
</organism>
<dbReference type="WBParaSite" id="TASK_0000278701-mRNA-1">
    <property type="protein sequence ID" value="TASK_0000278701-mRNA-1"/>
    <property type="gene ID" value="TASK_0000278701"/>
</dbReference>
<proteinExistence type="predicted"/>
<reference evidence="2 3" key="2">
    <citation type="submission" date="2018-11" db="EMBL/GenBank/DDBJ databases">
        <authorList>
            <consortium name="Pathogen Informatics"/>
        </authorList>
    </citation>
    <scope>NUCLEOTIDE SEQUENCE [LARGE SCALE GENOMIC DNA]</scope>
</reference>
<gene>
    <name evidence="2" type="ORF">TASK_LOCUS2788</name>
</gene>
<evidence type="ECO:0000313" key="3">
    <source>
        <dbReference type="Proteomes" id="UP000282613"/>
    </source>
</evidence>
<sequence>MLHQLDLRRGGEEQAFPSPPTSDGTGDSMPMSWLRSAPHQSTNRIAEKSSPPATHLLSLARRQLESR</sequence>
<feature type="region of interest" description="Disordered" evidence="1">
    <location>
        <begin position="1"/>
        <end position="67"/>
    </location>
</feature>
<dbReference type="EMBL" id="UYRS01003092">
    <property type="protein sequence ID" value="VDK26172.1"/>
    <property type="molecule type" value="Genomic_DNA"/>
</dbReference>
<dbReference type="AlphaFoldDB" id="A0A0R3VZE3"/>
<dbReference type="Proteomes" id="UP000282613">
    <property type="component" value="Unassembled WGS sequence"/>
</dbReference>
<reference evidence="4" key="1">
    <citation type="submission" date="2017-02" db="UniProtKB">
        <authorList>
            <consortium name="WormBaseParasite"/>
        </authorList>
    </citation>
    <scope>IDENTIFICATION</scope>
</reference>
<evidence type="ECO:0000313" key="2">
    <source>
        <dbReference type="EMBL" id="VDK26172.1"/>
    </source>
</evidence>
<name>A0A0R3VZE3_TAEAS</name>
<protein>
    <submittedName>
        <fullName evidence="2 4">Uncharacterized protein</fullName>
    </submittedName>
</protein>
<evidence type="ECO:0000256" key="1">
    <source>
        <dbReference type="SAM" id="MobiDB-lite"/>
    </source>
</evidence>
<accession>A0A0R3VZE3</accession>
<keyword evidence="3" id="KW-1185">Reference proteome</keyword>